<dbReference type="InterPro" id="IPR011004">
    <property type="entry name" value="Trimer_LpxA-like_sf"/>
</dbReference>
<dbReference type="Pfam" id="PF00132">
    <property type="entry name" value="Hexapep"/>
    <property type="match status" value="1"/>
</dbReference>
<protein>
    <submittedName>
        <fullName evidence="3">Acetyltransferase</fullName>
    </submittedName>
</protein>
<dbReference type="CDD" id="cd03349">
    <property type="entry name" value="LbH_XAT"/>
    <property type="match status" value="1"/>
</dbReference>
<dbReference type="InterPro" id="IPR050179">
    <property type="entry name" value="Trans_hexapeptide_repeat"/>
</dbReference>
<dbReference type="Proteomes" id="UP000250088">
    <property type="component" value="Chromosome"/>
</dbReference>
<dbReference type="KEGG" id="naj:B1756_02010"/>
<feature type="region of interest" description="Disordered" evidence="2">
    <location>
        <begin position="226"/>
        <end position="257"/>
    </location>
</feature>
<evidence type="ECO:0000313" key="3">
    <source>
        <dbReference type="EMBL" id="ARS88651.1"/>
    </source>
</evidence>
<proteinExistence type="predicted"/>
<dbReference type="GO" id="GO:0016740">
    <property type="term" value="F:transferase activity"/>
    <property type="evidence" value="ECO:0007669"/>
    <property type="project" value="UniProtKB-KW"/>
</dbReference>
<evidence type="ECO:0000256" key="1">
    <source>
        <dbReference type="ARBA" id="ARBA00022679"/>
    </source>
</evidence>
<accession>A0A2Z2HNY3</accession>
<evidence type="ECO:0000313" key="4">
    <source>
        <dbReference type="Proteomes" id="UP000250088"/>
    </source>
</evidence>
<organism evidence="3 4">
    <name type="scientific">Natrarchaeobaculum aegyptiacum</name>
    <dbReference type="NCBI Taxonomy" id="745377"/>
    <lineage>
        <taxon>Archaea</taxon>
        <taxon>Methanobacteriati</taxon>
        <taxon>Methanobacteriota</taxon>
        <taxon>Stenosarchaea group</taxon>
        <taxon>Halobacteria</taxon>
        <taxon>Halobacteriales</taxon>
        <taxon>Natrialbaceae</taxon>
        <taxon>Natrarchaeobaculum</taxon>
    </lineage>
</organism>
<dbReference type="SUPFAM" id="SSF51161">
    <property type="entry name" value="Trimeric LpxA-like enzymes"/>
    <property type="match status" value="1"/>
</dbReference>
<dbReference type="InterPro" id="IPR001451">
    <property type="entry name" value="Hexapep"/>
</dbReference>
<dbReference type="InterPro" id="IPR018357">
    <property type="entry name" value="Hexapep_transf_CS"/>
</dbReference>
<sequence>MTITVTLETVVDRSLSLLGYPAAACTLADRLLPSEHLELDVAPSARIATGCLCRGSIDLAPRTRLSRGCILNGDVSVGRRTNLEPKCELIGDVSIGRYCAIARECTFQEPNHETQRPSLQNKLYADVLDSELESTTKGPITVGNDVWIGARATVLSGVTIGDGAIVGAGAIVTDDVEPYAVVAGVPAERVSWRFPEPVREKLLELEWWNWDERTIRANRDFFERDLTGPEDVPTVDEGRVTEPPTRDLEGRSPPLQE</sequence>
<keyword evidence="1 3" id="KW-0808">Transferase</keyword>
<dbReference type="PROSITE" id="PS00101">
    <property type="entry name" value="HEXAPEP_TRANSFERASES"/>
    <property type="match status" value="1"/>
</dbReference>
<name>A0A2Z2HNY3_9EURY</name>
<keyword evidence="4" id="KW-1185">Reference proteome</keyword>
<dbReference type="AlphaFoldDB" id="A0A2Z2HNY3"/>
<gene>
    <name evidence="3" type="ORF">B1756_02010</name>
</gene>
<evidence type="ECO:0000256" key="2">
    <source>
        <dbReference type="SAM" id="MobiDB-lite"/>
    </source>
</evidence>
<reference evidence="4" key="1">
    <citation type="submission" date="2017-02" db="EMBL/GenBank/DDBJ databases">
        <title>Natronthermophilus aegyptiacus gen. nov.,sp. nov., an aerobic, extremely halophilic alkalithermophilic archaeon isolated from the athalassohaline Wadi An Natrun, Egypt.</title>
        <authorList>
            <person name="Zhao B."/>
        </authorList>
    </citation>
    <scope>NUCLEOTIDE SEQUENCE [LARGE SCALE GENOMIC DNA]</scope>
    <source>
        <strain evidence="4">JW/NM-HA 15</strain>
    </source>
</reference>
<feature type="compositionally biased region" description="Basic and acidic residues" evidence="2">
    <location>
        <begin position="236"/>
        <end position="250"/>
    </location>
</feature>
<dbReference type="PANTHER" id="PTHR43300">
    <property type="entry name" value="ACETYLTRANSFERASE"/>
    <property type="match status" value="1"/>
</dbReference>
<dbReference type="EMBL" id="CP019893">
    <property type="protein sequence ID" value="ARS88651.1"/>
    <property type="molecule type" value="Genomic_DNA"/>
</dbReference>
<dbReference type="Gene3D" id="2.160.10.10">
    <property type="entry name" value="Hexapeptide repeat proteins"/>
    <property type="match status" value="1"/>
</dbReference>